<evidence type="ECO:0000313" key="2">
    <source>
        <dbReference type="Proteomes" id="UP000030418"/>
    </source>
</evidence>
<evidence type="ECO:0000313" key="1">
    <source>
        <dbReference type="EMBL" id="KGQ33309.1"/>
    </source>
</evidence>
<gene>
    <name evidence="1" type="ORF">P375_03705</name>
</gene>
<sequence>MKRLIMDLDNTISVTKNGDYRNATPVKEVVEKLREYKLRGFEIIISSSRNMRTYDNNIGKINIYTLPIIIEWLDRNQVPYDEVYIGKPWCGHDGFYVDDRAIRPDEFISMGYDEIKKLINMEGENDSN</sequence>
<dbReference type="Gene3D" id="3.40.50.1000">
    <property type="entry name" value="HAD superfamily/HAD-like"/>
    <property type="match status" value="1"/>
</dbReference>
<dbReference type="EMBL" id="JPXY01000016">
    <property type="protein sequence ID" value="KGQ33309.1"/>
    <property type="molecule type" value="Genomic_DNA"/>
</dbReference>
<dbReference type="AlphaFoldDB" id="A0A0A2Y7B8"/>
<name>A0A0A2Y7B8_9PAST</name>
<dbReference type="RefSeq" id="WP_039134485.1">
    <property type="nucleotide sequence ID" value="NZ_JPXY01000016.1"/>
</dbReference>
<protein>
    <submittedName>
        <fullName evidence="1">Capsular biosynthesis protein</fullName>
    </submittedName>
</protein>
<dbReference type="InterPro" id="IPR010039">
    <property type="entry name" value="EcbF_BcbF"/>
</dbReference>
<comment type="caution">
    <text evidence="1">The sequence shown here is derived from an EMBL/GenBank/DDBJ whole genome shotgun (WGS) entry which is preliminary data.</text>
</comment>
<dbReference type="Proteomes" id="UP000030418">
    <property type="component" value="Unassembled WGS sequence"/>
</dbReference>
<accession>A0A0A2Y7B8</accession>
<dbReference type="InterPro" id="IPR023214">
    <property type="entry name" value="HAD_sf"/>
</dbReference>
<dbReference type="InterPro" id="IPR010033">
    <property type="entry name" value="HAD_SF_ppase_IIIC"/>
</dbReference>
<organism evidence="1 2">
    <name type="scientific">Gallibacterium genomosp. 2</name>
    <dbReference type="NCBI Taxonomy" id="155517"/>
    <lineage>
        <taxon>Bacteria</taxon>
        <taxon>Pseudomonadati</taxon>
        <taxon>Pseudomonadota</taxon>
        <taxon>Gammaproteobacteria</taxon>
        <taxon>Pasteurellales</taxon>
        <taxon>Pasteurellaceae</taxon>
        <taxon>Gallibacterium</taxon>
    </lineage>
</organism>
<dbReference type="InterPro" id="IPR036412">
    <property type="entry name" value="HAD-like_sf"/>
</dbReference>
<keyword evidence="2" id="KW-1185">Reference proteome</keyword>
<dbReference type="SUPFAM" id="SSF56784">
    <property type="entry name" value="HAD-like"/>
    <property type="match status" value="1"/>
</dbReference>
<dbReference type="NCBIfam" id="TIGR01689">
    <property type="entry name" value="EcbF-BcbF"/>
    <property type="match status" value="1"/>
</dbReference>
<proteinExistence type="predicted"/>
<reference evidence="1 2" key="1">
    <citation type="submission" date="2014-08" db="EMBL/GenBank/DDBJ databases">
        <title>Chaperone-usher fimbriae in a diverse selection of Gallibacterium genomes.</title>
        <authorList>
            <person name="Kudirkiene E."/>
            <person name="Bager R.J."/>
            <person name="Johnson T.J."/>
            <person name="Bojesen A.M."/>
        </authorList>
    </citation>
    <scope>NUCLEOTIDE SEQUENCE [LARGE SCALE GENOMIC DNA]</scope>
    <source>
        <strain evidence="1 2">CCM5976</strain>
    </source>
</reference>
<dbReference type="NCBIfam" id="TIGR01681">
    <property type="entry name" value="HAD-SF-IIIC"/>
    <property type="match status" value="1"/>
</dbReference>